<sequence length="72" mass="8232">MRKFLRTDMARTTAYHPHRSLENALTAYLDSGHRMDHLNSVLLGLRFAIQEDINASVAAQYMSNLFAFLESC</sequence>
<name>A0A9P0H670_NEZVI</name>
<gene>
    <name evidence="1" type="ORF">NEZAVI_LOCUS6285</name>
</gene>
<protein>
    <submittedName>
        <fullName evidence="1">Uncharacterized protein</fullName>
    </submittedName>
</protein>
<reference evidence="1" key="1">
    <citation type="submission" date="2022-01" db="EMBL/GenBank/DDBJ databases">
        <authorList>
            <person name="King R."/>
        </authorList>
    </citation>
    <scope>NUCLEOTIDE SEQUENCE</scope>
</reference>
<accession>A0A9P0H670</accession>
<dbReference type="Proteomes" id="UP001152798">
    <property type="component" value="Chromosome 3"/>
</dbReference>
<keyword evidence="2" id="KW-1185">Reference proteome</keyword>
<dbReference type="AlphaFoldDB" id="A0A9P0H670"/>
<dbReference type="EMBL" id="OV725079">
    <property type="protein sequence ID" value="CAH1396164.1"/>
    <property type="molecule type" value="Genomic_DNA"/>
</dbReference>
<evidence type="ECO:0000313" key="1">
    <source>
        <dbReference type="EMBL" id="CAH1396164.1"/>
    </source>
</evidence>
<proteinExistence type="predicted"/>
<dbReference type="OrthoDB" id="422540at2759"/>
<organism evidence="1 2">
    <name type="scientific">Nezara viridula</name>
    <name type="common">Southern green stink bug</name>
    <name type="synonym">Cimex viridulus</name>
    <dbReference type="NCBI Taxonomy" id="85310"/>
    <lineage>
        <taxon>Eukaryota</taxon>
        <taxon>Metazoa</taxon>
        <taxon>Ecdysozoa</taxon>
        <taxon>Arthropoda</taxon>
        <taxon>Hexapoda</taxon>
        <taxon>Insecta</taxon>
        <taxon>Pterygota</taxon>
        <taxon>Neoptera</taxon>
        <taxon>Paraneoptera</taxon>
        <taxon>Hemiptera</taxon>
        <taxon>Heteroptera</taxon>
        <taxon>Panheteroptera</taxon>
        <taxon>Pentatomomorpha</taxon>
        <taxon>Pentatomoidea</taxon>
        <taxon>Pentatomidae</taxon>
        <taxon>Pentatominae</taxon>
        <taxon>Nezara</taxon>
    </lineage>
</organism>
<evidence type="ECO:0000313" key="2">
    <source>
        <dbReference type="Proteomes" id="UP001152798"/>
    </source>
</evidence>